<dbReference type="Proteomes" id="UP001267878">
    <property type="component" value="Unassembled WGS sequence"/>
</dbReference>
<keyword evidence="3" id="KW-1185">Reference proteome</keyword>
<evidence type="ECO:0000256" key="1">
    <source>
        <dbReference type="SAM" id="Phobius"/>
    </source>
</evidence>
<feature type="transmembrane region" description="Helical" evidence="1">
    <location>
        <begin position="12"/>
        <end position="33"/>
    </location>
</feature>
<keyword evidence="1" id="KW-1133">Transmembrane helix</keyword>
<keyword evidence="1" id="KW-0812">Transmembrane</keyword>
<evidence type="ECO:0000313" key="2">
    <source>
        <dbReference type="EMBL" id="MDR7100458.1"/>
    </source>
</evidence>
<sequence>MLKEILEVGGSGYFIPALLLICSLYVVRGIFGLNGRRSQHRREFLELWDDAQSKDDLWLEVAIRHLFGTFVPARFIRLALSQPDKSQALRDLSELWPLLQFEGASHAATWRSRWHRSRRRRTIQRRLLIASYFLLPFIAIASALIAIQFPTTSFSSWIYWVNAGLFLVVAFICLEKAETVGIAEHVGDEWLARINGCAVNENTPSTHRPAARTE</sequence>
<keyword evidence="1" id="KW-0472">Membrane</keyword>
<protein>
    <submittedName>
        <fullName evidence="2">Uncharacterized protein</fullName>
    </submittedName>
</protein>
<proteinExistence type="predicted"/>
<accession>A0ABU1VSJ9</accession>
<gene>
    <name evidence="2" type="ORF">J2X04_002839</name>
</gene>
<feature type="transmembrane region" description="Helical" evidence="1">
    <location>
        <begin position="157"/>
        <end position="174"/>
    </location>
</feature>
<dbReference type="RefSeq" id="WP_310055216.1">
    <property type="nucleotide sequence ID" value="NZ_JAVDVW010000002.1"/>
</dbReference>
<reference evidence="2 3" key="1">
    <citation type="submission" date="2023-07" db="EMBL/GenBank/DDBJ databases">
        <title>Sorghum-associated microbial communities from plants grown in Nebraska, USA.</title>
        <authorList>
            <person name="Schachtman D."/>
        </authorList>
    </citation>
    <scope>NUCLEOTIDE SEQUENCE [LARGE SCALE GENOMIC DNA]</scope>
    <source>
        <strain evidence="2 3">BE187</strain>
    </source>
</reference>
<dbReference type="EMBL" id="JAVDVW010000002">
    <property type="protein sequence ID" value="MDR7100458.1"/>
    <property type="molecule type" value="Genomic_DNA"/>
</dbReference>
<organism evidence="2 3">
    <name type="scientific">Agrilutibacter niabensis</name>
    <dbReference type="NCBI Taxonomy" id="380628"/>
    <lineage>
        <taxon>Bacteria</taxon>
        <taxon>Pseudomonadati</taxon>
        <taxon>Pseudomonadota</taxon>
        <taxon>Gammaproteobacteria</taxon>
        <taxon>Lysobacterales</taxon>
        <taxon>Lysobacteraceae</taxon>
        <taxon>Agrilutibacter</taxon>
    </lineage>
</organism>
<evidence type="ECO:0000313" key="3">
    <source>
        <dbReference type="Proteomes" id="UP001267878"/>
    </source>
</evidence>
<feature type="transmembrane region" description="Helical" evidence="1">
    <location>
        <begin position="127"/>
        <end position="151"/>
    </location>
</feature>
<comment type="caution">
    <text evidence="2">The sequence shown here is derived from an EMBL/GenBank/DDBJ whole genome shotgun (WGS) entry which is preliminary data.</text>
</comment>
<name>A0ABU1VSJ9_9GAMM</name>